<proteinExistence type="predicted"/>
<evidence type="ECO:0000313" key="3">
    <source>
        <dbReference type="EMBL" id="KAF2905620.1"/>
    </source>
</evidence>
<dbReference type="Pfam" id="PF22946">
    <property type="entry name" value="SPEF2_D5"/>
    <property type="match status" value="1"/>
</dbReference>
<gene>
    <name evidence="3" type="ORF">ILUMI_00558</name>
</gene>
<accession>A0A8K0DSE7</accession>
<keyword evidence="4" id="KW-1185">Reference proteome</keyword>
<dbReference type="InterPro" id="IPR027417">
    <property type="entry name" value="P-loop_NTPase"/>
</dbReference>
<feature type="region of interest" description="Disordered" evidence="1">
    <location>
        <begin position="603"/>
        <end position="643"/>
    </location>
</feature>
<feature type="compositionally biased region" description="Low complexity" evidence="1">
    <location>
        <begin position="619"/>
        <end position="631"/>
    </location>
</feature>
<evidence type="ECO:0000256" key="1">
    <source>
        <dbReference type="SAM" id="MobiDB-lite"/>
    </source>
</evidence>
<feature type="domain" description="Calponin-homology (CH)" evidence="2">
    <location>
        <begin position="1"/>
        <end position="107"/>
    </location>
</feature>
<dbReference type="Pfam" id="PF24082">
    <property type="entry name" value="SPEF2_C"/>
    <property type="match status" value="1"/>
</dbReference>
<feature type="region of interest" description="Disordered" evidence="1">
    <location>
        <begin position="797"/>
        <end position="831"/>
    </location>
</feature>
<name>A0A8K0DSE7_IGNLU</name>
<sequence length="1800" mass="209678">MTDLIQKWITNCIGLVMNMNPQIFIADVMDGTILARILHSYHIISQDQFISIVPTDNPSVAFKNLKRIGLWLNANGIKCIEEDLLDISLGKSSAAIKLFYQLYLALHDKDKLHFTAKRRGKERLHPNDTRFEIIPVEETSTDYSNVSDHPFSEQLVLRRDIIEWNQNRYQTLLEEYEVMREKYAKYIHDKYSVTYKDKFSKIKSEPPTRKEEDEMNNKFPPETKECSYEELMEQQKNAKQMKKFVENPKVAKKIVNTLKQKHRREMKENEIKLHQQRVLLMEMWEKLLKDQEEEFEETISKKMLKQSEFEKQMATKMFEVRQQKQTMLANRRFIDDETAKKREDEFLENVFLREKSVGDQKYNYYLERDRTLELHRRIYAEKNRLKSERYNNMCKDIVKDLVNVAIRHSEFKEKFDEEVPKSLQKEWVNLVIKQQPVFDLLDEIEDIVQDNKNLPQELEEIYRIEITRQNELDQRDFENYLYFEWPWKLEELLIDYEEVLLSIELGLNVLGHAAHQMLLAKYPKPKLPPKPDIPQVNIAVCINGLPDVTILPVLQKLLTQKGVKIIEMQEAINFCLNVFNDEIQTEFIDRFLMNESEAALEELKSKQGKGKSLTKELPTKGAKTKTSTSKGNGPRESLTDSPRIADKQCQTPKIYPCEEIVLSPTGELGKMAYDTLNIGEQLTDNLIVAMFIEYLKSLKDINGWVLINYPTTLEQAAILEEALTGMKIPGISDEVILYSSISIGDVADLLYRESQWEQEEENAILRNSRILPNPDPPCEEPEYETYLTAYIHAQPKVEEENRKSNSVEKKEIRNRDSLDSKSDRSSEEVDELESLETFYRDQGCNYAFLYKNFDFATIKHLAKLIIGDYSIPPKKSLELFGDTVLFIEANLGERYVSPLKESKGEKVEKPKKLEKGDQKADTGVKGGQEEPLGEIISGGKADKETQIPELSPKIEEIHREFELEPKAGEHSWQYSDLLLPDHFQISLGTFWENIEDVYICDFKELFFIKRIILNAIVPYLTQVRQHVEIFIARPDDKQNYLYQFQNIYNEIDADLRDDVELKAEIHCRIAEFREKLWEICDARMKESEEERRRIINEGWITAQACELTNNYITAMQLEIDRACDTLQFLTDYYIGLITKMPSEEPPLQKTTLHRIDINRNTSTSTLGDDVKGIISEILITVDSESTDTPFHHIILQIAETAISAISRWKSTVLSAITKMEIFFKPVTAKKEKTTQGSSKKGKDEKKLPKFVEPEPKVKEAGPRLIEEWNCAVNGESSRAKLRIDILAKRSELDLNDMLNHSKRIFYNLNDDIRDRYNREIHSVDVACEVLAAAVEAETPLQPELVLDGDKFYVNPNVLLFPQPLPAPEPPLKEKNNSGVFTIEQLEDLRNIFINLAPNASIPERAFVYFLQDLIVQNAEDGKESMVPPLWKRLQPNLVSQLSIEIFGDIEFIDWREFIVYNLCIEFPSEHDLIIIREQFREYDPDLTETVKDYQFYTIKLWFEDSFEKEDPQDRIRLKLIKEQLFKLYRINEDTINYTALLLAFCKDVDPIKGFAKALTLALGKYVCWDTVIGNAFIENLREQRFLDEKMELERKKAREQALTCAESVVNAVVDKTVHLCDSVVIEDYQSSEQLTERTTTTSQERHSSAVDVEFVGFNGKVLKELYSSEMKTSDSVIKSQEMFLMEEDFSNTEIGFQPAYNPPKVYFMRFDVLLTVLTASLPWHARAQTVNDESFREKLEAIYSSIKDPEFENNVFTHNILNDVFFKELLWSNYKFIIKNPPKIVERLIRENCGVCCSSI</sequence>
<dbReference type="InterPro" id="IPR054517">
    <property type="entry name" value="SPEF2_D5"/>
</dbReference>
<dbReference type="Proteomes" id="UP000801492">
    <property type="component" value="Unassembled WGS sequence"/>
</dbReference>
<dbReference type="OrthoDB" id="62528at2759"/>
<evidence type="ECO:0000259" key="2">
    <source>
        <dbReference type="PROSITE" id="PS50021"/>
    </source>
</evidence>
<dbReference type="InterPro" id="IPR056199">
    <property type="entry name" value="SPEF2_C"/>
</dbReference>
<organism evidence="3 4">
    <name type="scientific">Ignelater luminosus</name>
    <name type="common">Cucubano</name>
    <name type="synonym">Pyrophorus luminosus</name>
    <dbReference type="NCBI Taxonomy" id="2038154"/>
    <lineage>
        <taxon>Eukaryota</taxon>
        <taxon>Metazoa</taxon>
        <taxon>Ecdysozoa</taxon>
        <taxon>Arthropoda</taxon>
        <taxon>Hexapoda</taxon>
        <taxon>Insecta</taxon>
        <taxon>Pterygota</taxon>
        <taxon>Neoptera</taxon>
        <taxon>Endopterygota</taxon>
        <taxon>Coleoptera</taxon>
        <taxon>Polyphaga</taxon>
        <taxon>Elateriformia</taxon>
        <taxon>Elateroidea</taxon>
        <taxon>Elateridae</taxon>
        <taxon>Agrypninae</taxon>
        <taxon>Pyrophorini</taxon>
        <taxon>Ignelater</taxon>
    </lineage>
</organism>
<feature type="compositionally biased region" description="Basic and acidic residues" evidence="1">
    <location>
        <begin position="906"/>
        <end position="922"/>
    </location>
</feature>
<reference evidence="3" key="1">
    <citation type="submission" date="2019-08" db="EMBL/GenBank/DDBJ databases">
        <title>The genome of the North American firefly Photinus pyralis.</title>
        <authorList>
            <consortium name="Photinus pyralis genome working group"/>
            <person name="Fallon T.R."/>
            <person name="Sander Lower S.E."/>
            <person name="Weng J.-K."/>
        </authorList>
    </citation>
    <scope>NUCLEOTIDE SEQUENCE</scope>
    <source>
        <strain evidence="3">TRF0915ILg1</strain>
        <tissue evidence="3">Whole body</tissue>
    </source>
</reference>
<dbReference type="InterPro" id="IPR001715">
    <property type="entry name" value="CH_dom"/>
</dbReference>
<evidence type="ECO:0000313" key="4">
    <source>
        <dbReference type="Proteomes" id="UP000801492"/>
    </source>
</evidence>
<dbReference type="PANTHER" id="PTHR14919">
    <property type="entry name" value="KPL2-RELATED"/>
    <property type="match status" value="1"/>
</dbReference>
<dbReference type="PANTHER" id="PTHR14919:SF0">
    <property type="entry name" value="SPERM FLAGELLAR PROTEIN 2"/>
    <property type="match status" value="1"/>
</dbReference>
<feature type="region of interest" description="Disordered" evidence="1">
    <location>
        <begin position="906"/>
        <end position="935"/>
    </location>
</feature>
<dbReference type="InterPro" id="IPR052634">
    <property type="entry name" value="Sperm_flagellar-bone_growth"/>
</dbReference>
<dbReference type="Gene3D" id="3.40.50.300">
    <property type="entry name" value="P-loop containing nucleotide triphosphate hydrolases"/>
    <property type="match status" value="1"/>
</dbReference>
<comment type="caution">
    <text evidence="3">The sequence shown here is derived from an EMBL/GenBank/DDBJ whole genome shotgun (WGS) entry which is preliminary data.</text>
</comment>
<protein>
    <recommendedName>
        <fullName evidence="2">Calponin-homology (CH) domain-containing protein</fullName>
    </recommendedName>
</protein>
<dbReference type="EMBL" id="VTPC01000486">
    <property type="protein sequence ID" value="KAF2905620.1"/>
    <property type="molecule type" value="Genomic_DNA"/>
</dbReference>
<dbReference type="PROSITE" id="PS50021">
    <property type="entry name" value="CH"/>
    <property type="match status" value="1"/>
</dbReference>
<feature type="compositionally biased region" description="Basic and acidic residues" evidence="1">
    <location>
        <begin position="797"/>
        <end position="827"/>
    </location>
</feature>